<evidence type="ECO:0000256" key="2">
    <source>
        <dbReference type="SAM" id="Phobius"/>
    </source>
</evidence>
<dbReference type="Proteomes" id="UP000827721">
    <property type="component" value="Unassembled WGS sequence"/>
</dbReference>
<dbReference type="InterPro" id="IPR035897">
    <property type="entry name" value="Toll_tir_struct_dom_sf"/>
</dbReference>
<dbReference type="PANTHER" id="PTHR32009:SF155">
    <property type="entry name" value="DISEASE RESISTANCE PROTEIN (TIR-NBS-LRR CLASS)"/>
    <property type="match status" value="1"/>
</dbReference>
<organism evidence="4 5">
    <name type="scientific">Xanthoceras sorbifolium</name>
    <dbReference type="NCBI Taxonomy" id="99658"/>
    <lineage>
        <taxon>Eukaryota</taxon>
        <taxon>Viridiplantae</taxon>
        <taxon>Streptophyta</taxon>
        <taxon>Embryophyta</taxon>
        <taxon>Tracheophyta</taxon>
        <taxon>Spermatophyta</taxon>
        <taxon>Magnoliopsida</taxon>
        <taxon>eudicotyledons</taxon>
        <taxon>Gunneridae</taxon>
        <taxon>Pentapetalae</taxon>
        <taxon>rosids</taxon>
        <taxon>malvids</taxon>
        <taxon>Sapindales</taxon>
        <taxon>Sapindaceae</taxon>
        <taxon>Xanthoceroideae</taxon>
        <taxon>Xanthoceras</taxon>
    </lineage>
</organism>
<reference evidence="4 5" key="1">
    <citation type="submission" date="2021-02" db="EMBL/GenBank/DDBJ databases">
        <title>Plant Genome Project.</title>
        <authorList>
            <person name="Zhang R.-G."/>
        </authorList>
    </citation>
    <scope>NUCLEOTIDE SEQUENCE [LARGE SCALE GENOMIC DNA]</scope>
    <source>
        <tissue evidence="4">Leaves</tissue>
    </source>
</reference>
<dbReference type="InterPro" id="IPR000157">
    <property type="entry name" value="TIR_dom"/>
</dbReference>
<keyword evidence="1" id="KW-0520">NAD</keyword>
<dbReference type="Gene3D" id="3.40.50.10140">
    <property type="entry name" value="Toll/interleukin-1 receptor homology (TIR) domain"/>
    <property type="match status" value="2"/>
</dbReference>
<keyword evidence="2" id="KW-0472">Membrane</keyword>
<proteinExistence type="predicted"/>
<comment type="caution">
    <text evidence="4">The sequence shown here is derived from an EMBL/GenBank/DDBJ whole genome shotgun (WGS) entry which is preliminary data.</text>
</comment>
<sequence>MASSYSCCSDTTTRGTKFDVFLSFRCEDTRYTFTSHLYAALSRTKIETFIDYQIRKGDDISPALSKTIEDSCLSIGQIILPVFYHALPSDVRKQTGSYGEAFAKHEKCFKKTKDKVSNWRAALNQVANLSGWDIKEHDGLNEAGLVENVEDQEDLNSKTLEETEHKSESEGKGRVKLMSKKIFVVGLALFFLVVVFIGKCK</sequence>
<name>A0ABQ8HN68_9ROSI</name>
<dbReference type="PANTHER" id="PTHR32009">
    <property type="entry name" value="TMV RESISTANCE PROTEIN N-LIKE"/>
    <property type="match status" value="1"/>
</dbReference>
<dbReference type="Pfam" id="PF01582">
    <property type="entry name" value="TIR"/>
    <property type="match status" value="1"/>
</dbReference>
<dbReference type="EMBL" id="JAFEMO010000008">
    <property type="protein sequence ID" value="KAH7565768.1"/>
    <property type="molecule type" value="Genomic_DNA"/>
</dbReference>
<feature type="domain" description="TIR" evidence="3">
    <location>
        <begin position="16"/>
        <end position="167"/>
    </location>
</feature>
<dbReference type="SMART" id="SM00255">
    <property type="entry name" value="TIR"/>
    <property type="match status" value="1"/>
</dbReference>
<feature type="transmembrane region" description="Helical" evidence="2">
    <location>
        <begin position="182"/>
        <end position="198"/>
    </location>
</feature>
<accession>A0ABQ8HN68</accession>
<evidence type="ECO:0000256" key="1">
    <source>
        <dbReference type="ARBA" id="ARBA00023027"/>
    </source>
</evidence>
<keyword evidence="2" id="KW-1133">Transmembrane helix</keyword>
<dbReference type="SUPFAM" id="SSF52200">
    <property type="entry name" value="Toll/Interleukin receptor TIR domain"/>
    <property type="match status" value="1"/>
</dbReference>
<dbReference type="PROSITE" id="PS50104">
    <property type="entry name" value="TIR"/>
    <property type="match status" value="1"/>
</dbReference>
<evidence type="ECO:0000313" key="4">
    <source>
        <dbReference type="EMBL" id="KAH7565768.1"/>
    </source>
</evidence>
<evidence type="ECO:0000259" key="3">
    <source>
        <dbReference type="PROSITE" id="PS50104"/>
    </source>
</evidence>
<gene>
    <name evidence="4" type="ORF">JRO89_XS08G0014000</name>
</gene>
<keyword evidence="2" id="KW-0812">Transmembrane</keyword>
<evidence type="ECO:0000313" key="5">
    <source>
        <dbReference type="Proteomes" id="UP000827721"/>
    </source>
</evidence>
<protein>
    <recommendedName>
        <fullName evidence="3">TIR domain-containing protein</fullName>
    </recommendedName>
</protein>
<keyword evidence="5" id="KW-1185">Reference proteome</keyword>